<evidence type="ECO:0000313" key="1">
    <source>
        <dbReference type="EMBL" id="TQF17117.1"/>
    </source>
</evidence>
<dbReference type="Proteomes" id="UP000315369">
    <property type="component" value="Unassembled WGS sequence"/>
</dbReference>
<accession>A0A540X777</accession>
<evidence type="ECO:0000313" key="2">
    <source>
        <dbReference type="Proteomes" id="UP000315369"/>
    </source>
</evidence>
<protein>
    <submittedName>
        <fullName evidence="1">Uncharacterized protein</fullName>
    </submittedName>
</protein>
<dbReference type="RefSeq" id="WP_141641211.1">
    <property type="nucleotide sequence ID" value="NZ_VIFM01000012.1"/>
</dbReference>
<reference evidence="1 2" key="1">
    <citation type="submission" date="2019-06" db="EMBL/GenBank/DDBJ databases">
        <authorList>
            <person name="Livingstone P."/>
            <person name="Whitworth D."/>
        </authorList>
    </citation>
    <scope>NUCLEOTIDE SEQUENCE [LARGE SCALE GENOMIC DNA]</scope>
    <source>
        <strain evidence="1 2">AM401</strain>
    </source>
</reference>
<dbReference type="AlphaFoldDB" id="A0A540X777"/>
<proteinExistence type="predicted"/>
<dbReference type="EMBL" id="VIFM01000012">
    <property type="protein sequence ID" value="TQF17117.1"/>
    <property type="molecule type" value="Genomic_DNA"/>
</dbReference>
<name>A0A540X777_9BACT</name>
<organism evidence="1 2">
    <name type="scientific">Myxococcus llanfairpwllgwyngyllgogerychwyrndrobwllllantysiliogogogochensis</name>
    <dbReference type="NCBI Taxonomy" id="2590453"/>
    <lineage>
        <taxon>Bacteria</taxon>
        <taxon>Pseudomonadati</taxon>
        <taxon>Myxococcota</taxon>
        <taxon>Myxococcia</taxon>
        <taxon>Myxococcales</taxon>
        <taxon>Cystobacterineae</taxon>
        <taxon>Myxococcaceae</taxon>
        <taxon>Myxococcus</taxon>
    </lineage>
</organism>
<sequence>MWGATVIRGVLLATGLLVMGCGGAGVPSEVEEDVASREEGLHPICHSLYRVKFYTNSAYTTLSGEGACLTCEQAMTLYYGLPTSYAVYEDVRDICF</sequence>
<keyword evidence="2" id="KW-1185">Reference proteome</keyword>
<comment type="caution">
    <text evidence="1">The sequence shown here is derived from an EMBL/GenBank/DDBJ whole genome shotgun (WGS) entry which is preliminary data.</text>
</comment>
<gene>
    <name evidence="1" type="ORF">FJV41_04820</name>
</gene>